<dbReference type="Gene3D" id="6.10.140.530">
    <property type="match status" value="1"/>
</dbReference>
<dbReference type="Proteomes" id="UP001530400">
    <property type="component" value="Unassembled WGS sequence"/>
</dbReference>
<dbReference type="PANTHER" id="PTHR33418">
    <property type="entry name" value="HELICASE-ASSOCIATED"/>
    <property type="match status" value="1"/>
</dbReference>
<dbReference type="PANTHER" id="PTHR33418:SF1">
    <property type="entry name" value="HELICASE-ASSOCIATED DOMAIN-CONTAINING PROTEIN"/>
    <property type="match status" value="1"/>
</dbReference>
<dbReference type="Pfam" id="PF03457">
    <property type="entry name" value="HA"/>
    <property type="match status" value="1"/>
</dbReference>
<evidence type="ECO:0000313" key="3">
    <source>
        <dbReference type="Proteomes" id="UP001530400"/>
    </source>
</evidence>
<dbReference type="AlphaFoldDB" id="A0ABD3NTR2"/>
<sequence>MVRTVTSTTLTLQTDFVDSPPPIHCGGILAGSSPSSGPIFCWIANPSSHLSVAVDHLTSKNYDSEALEFIPYSAKDAWAAAYPFANPSLEVNADGQLVQLIQHSLTSEQLGRLIASGNSNTIHYDPEAAELGSGDASKKVMYPQLQQRKKHKRAGMELLSNSVLTNAERDVLHVEIFKYFAWLKVALEEVEVTHAGKRTLGNACATSVKVQECCDVIESAFAVVKKNVDGIGNGGASSSTPLLEKVLGEELAKLVVKVPLRLTGTLFHALTLLLGGGSHKREQGDFEEYWARLIEFKEKNGHSNVPVRYKEDLKLGKWISNIRQKRKSLDSQGLEACEPKPKKGPNLGAVTLTKDRIDRFNAIDFAWNLSGPNPRQSWEERFEQMMEYYRENGRWPPHSHGTLGE</sequence>
<reference evidence="2 3" key="1">
    <citation type="submission" date="2024-10" db="EMBL/GenBank/DDBJ databases">
        <title>Updated reference genomes for cyclostephanoid diatoms.</title>
        <authorList>
            <person name="Roberts W.R."/>
            <person name="Alverson A.J."/>
        </authorList>
    </citation>
    <scope>NUCLEOTIDE SEQUENCE [LARGE SCALE GENOMIC DNA]</scope>
    <source>
        <strain evidence="2 3">AJA010-31</strain>
    </source>
</reference>
<gene>
    <name evidence="2" type="ORF">ACHAWO_012138</name>
</gene>
<name>A0ABD3NTR2_9STRA</name>
<accession>A0ABD3NTR2</accession>
<evidence type="ECO:0000259" key="1">
    <source>
        <dbReference type="Pfam" id="PF03457"/>
    </source>
</evidence>
<comment type="caution">
    <text evidence="2">The sequence shown here is derived from an EMBL/GenBank/DDBJ whole genome shotgun (WGS) entry which is preliminary data.</text>
</comment>
<feature type="domain" description="Helicase-associated" evidence="1">
    <location>
        <begin position="285"/>
        <end position="365"/>
    </location>
</feature>
<organism evidence="2 3">
    <name type="scientific">Cyclotella atomus</name>
    <dbReference type="NCBI Taxonomy" id="382360"/>
    <lineage>
        <taxon>Eukaryota</taxon>
        <taxon>Sar</taxon>
        <taxon>Stramenopiles</taxon>
        <taxon>Ochrophyta</taxon>
        <taxon>Bacillariophyta</taxon>
        <taxon>Coscinodiscophyceae</taxon>
        <taxon>Thalassiosirophycidae</taxon>
        <taxon>Stephanodiscales</taxon>
        <taxon>Stephanodiscaceae</taxon>
        <taxon>Cyclotella</taxon>
    </lineage>
</organism>
<evidence type="ECO:0000313" key="2">
    <source>
        <dbReference type="EMBL" id="KAL3778799.1"/>
    </source>
</evidence>
<dbReference type="EMBL" id="JALLPJ020000969">
    <property type="protein sequence ID" value="KAL3778799.1"/>
    <property type="molecule type" value="Genomic_DNA"/>
</dbReference>
<proteinExistence type="predicted"/>
<keyword evidence="3" id="KW-1185">Reference proteome</keyword>
<protein>
    <recommendedName>
        <fullName evidence="1">Helicase-associated domain-containing protein</fullName>
    </recommendedName>
</protein>
<dbReference type="InterPro" id="IPR005114">
    <property type="entry name" value="Helicase_assoc"/>
</dbReference>